<comment type="subcellular location">
    <subcellularLocation>
        <location evidence="1">Membrane</location>
        <topology evidence="1">Multi-pass membrane protein</topology>
    </subcellularLocation>
</comment>
<dbReference type="GO" id="GO:0016020">
    <property type="term" value="C:membrane"/>
    <property type="evidence" value="ECO:0007669"/>
    <property type="project" value="UniProtKB-SubCell"/>
</dbReference>
<feature type="transmembrane region" description="Helical" evidence="10">
    <location>
        <begin position="16"/>
        <end position="36"/>
    </location>
</feature>
<evidence type="ECO:0000256" key="6">
    <source>
        <dbReference type="ARBA" id="ARBA00022989"/>
    </source>
</evidence>
<evidence type="ECO:0000256" key="2">
    <source>
        <dbReference type="ARBA" id="ARBA00006375"/>
    </source>
</evidence>
<dbReference type="EnsemblPlants" id="AET6Gv20639700.4">
    <property type="protein sequence ID" value="AET6Gv20639700.4"/>
    <property type="gene ID" value="AET6Gv20639700"/>
</dbReference>
<reference evidence="12" key="2">
    <citation type="journal article" date="2017" name="Nat. Plants">
        <title>The Aegilops tauschii genome reveals multiple impacts of transposons.</title>
        <authorList>
            <person name="Zhao G."/>
            <person name="Zou C."/>
            <person name="Li K."/>
            <person name="Wang K."/>
            <person name="Li T."/>
            <person name="Gao L."/>
            <person name="Zhang X."/>
            <person name="Wang H."/>
            <person name="Yang Z."/>
            <person name="Liu X."/>
            <person name="Jiang W."/>
            <person name="Mao L."/>
            <person name="Kong X."/>
            <person name="Jiao Y."/>
            <person name="Jia J."/>
        </authorList>
    </citation>
    <scope>NUCLEOTIDE SEQUENCE [LARGE SCALE GENOMIC DNA]</scope>
    <source>
        <strain evidence="12">cv. AL8/78</strain>
    </source>
</reference>
<feature type="transmembrane region" description="Helical" evidence="10">
    <location>
        <begin position="56"/>
        <end position="76"/>
    </location>
</feature>
<evidence type="ECO:0000313" key="11">
    <source>
        <dbReference type="EnsemblPlants" id="AET6Gv20639700.5"/>
    </source>
</evidence>
<reference evidence="11" key="5">
    <citation type="journal article" date="2021" name="G3 (Bethesda)">
        <title>Aegilops tauschii genome assembly Aet v5.0 features greater sequence contiguity and improved annotation.</title>
        <authorList>
            <person name="Wang L."/>
            <person name="Zhu T."/>
            <person name="Rodriguez J.C."/>
            <person name="Deal K.R."/>
            <person name="Dubcovsky J."/>
            <person name="McGuire P.E."/>
            <person name="Lux T."/>
            <person name="Spannagl M."/>
            <person name="Mayer K.F.X."/>
            <person name="Baldrich P."/>
            <person name="Meyers B.C."/>
            <person name="Huo N."/>
            <person name="Gu Y.Q."/>
            <person name="Zhou H."/>
            <person name="Devos K.M."/>
            <person name="Bennetzen J.L."/>
            <person name="Unver T."/>
            <person name="Budak H."/>
            <person name="Gulick P.J."/>
            <person name="Galiba G."/>
            <person name="Kalapos B."/>
            <person name="Nelson D.R."/>
            <person name="Li P."/>
            <person name="You F.M."/>
            <person name="Luo M.C."/>
            <person name="Dvorak J."/>
        </authorList>
    </citation>
    <scope>NUCLEOTIDE SEQUENCE [LARGE SCALE GENOMIC DNA]</scope>
    <source>
        <strain evidence="11">cv. AL8/78</strain>
    </source>
</reference>
<evidence type="ECO:0000256" key="1">
    <source>
        <dbReference type="ARBA" id="ARBA00004141"/>
    </source>
</evidence>
<dbReference type="PROSITE" id="PS50920">
    <property type="entry name" value="SOLCAR"/>
    <property type="match status" value="1"/>
</dbReference>
<evidence type="ECO:0000256" key="3">
    <source>
        <dbReference type="ARBA" id="ARBA00022448"/>
    </source>
</evidence>
<keyword evidence="12" id="KW-1185">Reference proteome</keyword>
<sequence>SFYHILRRTLVERGVLGLYGGLASKIACSAPISAIYTLTYEIVKGSLLPTLPKVTTIPLLIVLRVVVLVLQHPLFLHQANA</sequence>
<keyword evidence="4 8" id="KW-0812">Transmembrane</keyword>
<accession>A0A453P823</accession>
<dbReference type="InterPro" id="IPR023395">
    <property type="entry name" value="MCP_dom_sf"/>
</dbReference>
<dbReference type="Gene3D" id="1.50.40.10">
    <property type="entry name" value="Mitochondrial carrier domain"/>
    <property type="match status" value="1"/>
</dbReference>
<dbReference type="SUPFAM" id="SSF103506">
    <property type="entry name" value="Mitochondrial carrier"/>
    <property type="match status" value="1"/>
</dbReference>
<organism evidence="11 12">
    <name type="scientific">Aegilops tauschii subsp. strangulata</name>
    <name type="common">Goatgrass</name>
    <dbReference type="NCBI Taxonomy" id="200361"/>
    <lineage>
        <taxon>Eukaryota</taxon>
        <taxon>Viridiplantae</taxon>
        <taxon>Streptophyta</taxon>
        <taxon>Embryophyta</taxon>
        <taxon>Tracheophyta</taxon>
        <taxon>Spermatophyta</taxon>
        <taxon>Magnoliopsida</taxon>
        <taxon>Liliopsida</taxon>
        <taxon>Poales</taxon>
        <taxon>Poaceae</taxon>
        <taxon>BOP clade</taxon>
        <taxon>Pooideae</taxon>
        <taxon>Triticodae</taxon>
        <taxon>Triticeae</taxon>
        <taxon>Triticinae</taxon>
        <taxon>Aegilops</taxon>
    </lineage>
</organism>
<evidence type="ECO:0000256" key="8">
    <source>
        <dbReference type="PROSITE-ProRule" id="PRU00282"/>
    </source>
</evidence>
<feature type="repeat" description="Solcar" evidence="8">
    <location>
        <begin position="1"/>
        <end position="46"/>
    </location>
</feature>
<dbReference type="Gramene" id="AET6Gv20639700.5">
    <property type="protein sequence ID" value="AET6Gv20639700.5"/>
    <property type="gene ID" value="AET6Gv20639700"/>
</dbReference>
<keyword evidence="6 10" id="KW-1133">Transmembrane helix</keyword>
<evidence type="ECO:0000256" key="10">
    <source>
        <dbReference type="SAM" id="Phobius"/>
    </source>
</evidence>
<evidence type="ECO:0000256" key="4">
    <source>
        <dbReference type="ARBA" id="ARBA00022692"/>
    </source>
</evidence>
<comment type="similarity">
    <text evidence="2 9">Belongs to the mitochondrial carrier (TC 2.A.29) family.</text>
</comment>
<keyword evidence="3 9" id="KW-0813">Transport</keyword>
<dbReference type="AlphaFoldDB" id="A0A453P823"/>
<dbReference type="EnsemblPlants" id="AET6Gv20639700.5">
    <property type="protein sequence ID" value="AET6Gv20639700.5"/>
    <property type="gene ID" value="AET6Gv20639700"/>
</dbReference>
<evidence type="ECO:0000256" key="7">
    <source>
        <dbReference type="ARBA" id="ARBA00023136"/>
    </source>
</evidence>
<reference evidence="11" key="3">
    <citation type="journal article" date="2017" name="Nature">
        <title>Genome sequence of the progenitor of the wheat D genome Aegilops tauschii.</title>
        <authorList>
            <person name="Luo M.C."/>
            <person name="Gu Y.Q."/>
            <person name="Puiu D."/>
            <person name="Wang H."/>
            <person name="Twardziok S.O."/>
            <person name="Deal K.R."/>
            <person name="Huo N."/>
            <person name="Zhu T."/>
            <person name="Wang L."/>
            <person name="Wang Y."/>
            <person name="McGuire P.E."/>
            <person name="Liu S."/>
            <person name="Long H."/>
            <person name="Ramasamy R.K."/>
            <person name="Rodriguez J.C."/>
            <person name="Van S.L."/>
            <person name="Yuan L."/>
            <person name="Wang Z."/>
            <person name="Xia Z."/>
            <person name="Xiao L."/>
            <person name="Anderson O.D."/>
            <person name="Ouyang S."/>
            <person name="Liang Y."/>
            <person name="Zimin A.V."/>
            <person name="Pertea G."/>
            <person name="Qi P."/>
            <person name="Bennetzen J.L."/>
            <person name="Dai X."/>
            <person name="Dawson M.W."/>
            <person name="Muller H.G."/>
            <person name="Kugler K."/>
            <person name="Rivarola-Duarte L."/>
            <person name="Spannagl M."/>
            <person name="Mayer K.F.X."/>
            <person name="Lu F.H."/>
            <person name="Bevan M.W."/>
            <person name="Leroy P."/>
            <person name="Li P."/>
            <person name="You F.M."/>
            <person name="Sun Q."/>
            <person name="Liu Z."/>
            <person name="Lyons E."/>
            <person name="Wicker T."/>
            <person name="Salzberg S.L."/>
            <person name="Devos K.M."/>
            <person name="Dvorak J."/>
        </authorList>
    </citation>
    <scope>NUCLEOTIDE SEQUENCE [LARGE SCALE GENOMIC DNA]</scope>
    <source>
        <strain evidence="11">cv. AL8/78</strain>
    </source>
</reference>
<evidence type="ECO:0000313" key="12">
    <source>
        <dbReference type="Proteomes" id="UP000015105"/>
    </source>
</evidence>
<reference evidence="12" key="1">
    <citation type="journal article" date="2014" name="Science">
        <title>Ancient hybridizations among the ancestral genomes of bread wheat.</title>
        <authorList>
            <consortium name="International Wheat Genome Sequencing Consortium,"/>
            <person name="Marcussen T."/>
            <person name="Sandve S.R."/>
            <person name="Heier L."/>
            <person name="Spannagl M."/>
            <person name="Pfeifer M."/>
            <person name="Jakobsen K.S."/>
            <person name="Wulff B.B."/>
            <person name="Steuernagel B."/>
            <person name="Mayer K.F."/>
            <person name="Olsen O.A."/>
        </authorList>
    </citation>
    <scope>NUCLEOTIDE SEQUENCE [LARGE SCALE GENOMIC DNA]</scope>
    <source>
        <strain evidence="12">cv. AL8/78</strain>
    </source>
</reference>
<dbReference type="PANTHER" id="PTHR45667">
    <property type="entry name" value="S-ADENOSYLMETHIONINE MITOCHONDRIAL CARRIER PROTEIN"/>
    <property type="match status" value="1"/>
</dbReference>
<reference evidence="11" key="4">
    <citation type="submission" date="2019-03" db="UniProtKB">
        <authorList>
            <consortium name="EnsemblPlants"/>
        </authorList>
    </citation>
    <scope>IDENTIFICATION</scope>
</reference>
<keyword evidence="7 8" id="KW-0472">Membrane</keyword>
<keyword evidence="5" id="KW-0677">Repeat</keyword>
<dbReference type="Proteomes" id="UP000015105">
    <property type="component" value="Chromosome 6D"/>
</dbReference>
<protein>
    <submittedName>
        <fullName evidence="11">Uncharacterized protein</fullName>
    </submittedName>
</protein>
<dbReference type="Gramene" id="AET6Gv20639700.4">
    <property type="protein sequence ID" value="AET6Gv20639700.4"/>
    <property type="gene ID" value="AET6Gv20639700"/>
</dbReference>
<evidence type="ECO:0000256" key="5">
    <source>
        <dbReference type="ARBA" id="ARBA00022737"/>
    </source>
</evidence>
<evidence type="ECO:0000256" key="9">
    <source>
        <dbReference type="RuleBase" id="RU000488"/>
    </source>
</evidence>
<proteinExistence type="inferred from homology"/>
<name>A0A453P823_AEGTS</name>
<dbReference type="InterPro" id="IPR018108">
    <property type="entry name" value="MCP_transmembrane"/>
</dbReference>
<dbReference type="Pfam" id="PF00153">
    <property type="entry name" value="Mito_carr"/>
    <property type="match status" value="1"/>
</dbReference>